<dbReference type="RefSeq" id="WP_115854382.1">
    <property type="nucleotide sequence ID" value="NZ_QRDJ01000007.1"/>
</dbReference>
<dbReference type="Proteomes" id="UP000256334">
    <property type="component" value="Unassembled WGS sequence"/>
</dbReference>
<comment type="caution">
    <text evidence="1">The sequence shown here is derived from an EMBL/GenBank/DDBJ whole genome shotgun (WGS) entry which is preliminary data.</text>
</comment>
<name>A0A3D9DYI5_9GAMM</name>
<organism evidence="1 2">
    <name type="scientific">Kushneria indalinina DSM 14324</name>
    <dbReference type="NCBI Taxonomy" id="1122140"/>
    <lineage>
        <taxon>Bacteria</taxon>
        <taxon>Pseudomonadati</taxon>
        <taxon>Pseudomonadota</taxon>
        <taxon>Gammaproteobacteria</taxon>
        <taxon>Oceanospirillales</taxon>
        <taxon>Halomonadaceae</taxon>
        <taxon>Kushneria</taxon>
    </lineage>
</organism>
<proteinExistence type="predicted"/>
<reference evidence="1 2" key="1">
    <citation type="submission" date="2018-07" db="EMBL/GenBank/DDBJ databases">
        <title>Genomic Encyclopedia of Type Strains, Phase IV (KMG-IV): sequencing the most valuable type-strain genomes for metagenomic binning, comparative biology and taxonomic classification.</title>
        <authorList>
            <person name="Goeker M."/>
        </authorList>
    </citation>
    <scope>NUCLEOTIDE SEQUENCE [LARGE SCALE GENOMIC DNA]</scope>
    <source>
        <strain evidence="1 2">DSM 14324</strain>
    </source>
</reference>
<dbReference type="EMBL" id="QRDJ01000007">
    <property type="protein sequence ID" value="REC95324.1"/>
    <property type="molecule type" value="Genomic_DNA"/>
</dbReference>
<evidence type="ECO:0000313" key="1">
    <source>
        <dbReference type="EMBL" id="REC95324.1"/>
    </source>
</evidence>
<protein>
    <submittedName>
        <fullName evidence="1">Uncharacterized protein</fullName>
    </submittedName>
</protein>
<accession>A0A3D9DYI5</accession>
<sequence length="171" mass="20180">MTMVCHGRVIRSYFDAAQLEKRCLKRWHVLKSAPLYVPVHRVAMAIDIRRFFRYQRQCGTWLIDTLQPHIRTASERVDLVLEDISEGIVLTPELSSHEAPDIARRALLEQRFRFLTQPISISSEYLDTVYHPFMLLLAHKNNRQRLMVLDRITGEENLFLRARMQLPESLH</sequence>
<dbReference type="AlphaFoldDB" id="A0A3D9DYI5"/>
<evidence type="ECO:0000313" key="2">
    <source>
        <dbReference type="Proteomes" id="UP000256334"/>
    </source>
</evidence>
<gene>
    <name evidence="1" type="ORF">C8D72_2160</name>
</gene>
<keyword evidence="2" id="KW-1185">Reference proteome</keyword>